<sequence>MTKLAVLVVVSAFLTIAASDTCSNAVGASCGDSTAAYCCQDNLYCMPWSLGYYQCLALPTQCARQFTNYDFYGGDIKAVYGLQPSDCCATCLATDGCLAYTFNNEYSGTTACFLKAAIMLYNFTAAVVTIAAFAGLINAQCPNTFLGKCGDASNPECCPDSAYCMPWIANYYQCVPLPSQCARQFTGYDFYGGDIKTVYGLQPGECCSTCIETSGCLAYTFVNEYPGGKTACFLKAGMGAPRKVVGAMSAVVDSYTSDQDITPKRRLAQDSKNQGPNLNKLEWRHLE</sequence>
<evidence type="ECO:0000313" key="9">
    <source>
        <dbReference type="EMBL" id="RLN14756.1"/>
    </source>
</evidence>
<feature type="signal peptide" evidence="5">
    <location>
        <begin position="1"/>
        <end position="19"/>
    </location>
</feature>
<dbReference type="SMART" id="SM00223">
    <property type="entry name" value="APPLE"/>
    <property type="match status" value="2"/>
</dbReference>
<reference evidence="11 12" key="2">
    <citation type="submission" date="2018-07" db="EMBL/GenBank/DDBJ databases">
        <title>Genome sequencing of oomycete isolates from Chile give support for New Zealand origin for Phytophthora kernoviae and make available the first Nothophytophthora sp. genome.</title>
        <authorList>
            <person name="Studholme D.J."/>
            <person name="Sanfuentes E."/>
            <person name="Panda P."/>
            <person name="Hill R."/>
            <person name="Sambles C."/>
            <person name="Grant M."/>
            <person name="Williams N.M."/>
            <person name="Mcdougal R.L."/>
        </authorList>
    </citation>
    <scope>NUCLEOTIDE SEQUENCE [LARGE SCALE GENOMIC DNA]</scope>
    <source>
        <strain evidence="9">Chile2</strain>
        <strain evidence="10">Chile4</strain>
    </source>
</reference>
<gene>
    <name evidence="9" type="ORF">BBI17_002028</name>
    <name evidence="10" type="ORF">BBO99_00002124</name>
    <name evidence="8" type="ORF">JM16_004984</name>
    <name evidence="7" type="ORF">JM18_006221</name>
</gene>
<dbReference type="Proteomes" id="UP000285883">
    <property type="component" value="Unassembled WGS sequence"/>
</dbReference>
<comment type="caution">
    <text evidence="9">The sequence shown here is derived from an EMBL/GenBank/DDBJ whole genome shotgun (WGS) entry which is preliminary data.</text>
</comment>
<proteinExistence type="predicted"/>
<dbReference type="Pfam" id="PF14295">
    <property type="entry name" value="PAN_4"/>
    <property type="match status" value="2"/>
</dbReference>
<keyword evidence="1 5" id="KW-0732">Signal</keyword>
<dbReference type="PANTHER" id="PTHR33946:SF4">
    <property type="entry name" value="COAGULATION FACTOR XI"/>
    <property type="match status" value="1"/>
</dbReference>
<feature type="domain" description="Apple" evidence="6">
    <location>
        <begin position="62"/>
        <end position="141"/>
    </location>
</feature>
<evidence type="ECO:0000313" key="7">
    <source>
        <dbReference type="EMBL" id="KAG2521208.1"/>
    </source>
</evidence>
<evidence type="ECO:0000313" key="11">
    <source>
        <dbReference type="Proteomes" id="UP000285624"/>
    </source>
</evidence>
<feature type="chain" id="PRO_5036343522" description="Apple domain-containing protein" evidence="5">
    <location>
        <begin position="20"/>
        <end position="287"/>
    </location>
</feature>
<dbReference type="SMART" id="SM00236">
    <property type="entry name" value="fCBD"/>
    <property type="match status" value="2"/>
</dbReference>
<reference evidence="7" key="3">
    <citation type="submission" date="2020-06" db="EMBL/GenBank/DDBJ databases">
        <authorList>
            <person name="Studholme D.J."/>
        </authorList>
    </citation>
    <scope>NUCLEOTIDE SEQUENCE</scope>
    <source>
        <strain evidence="8">NZFS 2646</strain>
        <strain evidence="7">NZFS 3630</strain>
    </source>
</reference>
<dbReference type="EMBL" id="MBDN02000033">
    <property type="protein sequence ID" value="RLN83467.1"/>
    <property type="molecule type" value="Genomic_DNA"/>
</dbReference>
<reference evidence="7" key="1">
    <citation type="journal article" date="2015" name="Genom Data">
        <title>Genome sequences of six Phytophthora species associated with forests in New Zealand.</title>
        <authorList>
            <person name="Studholme D.J."/>
            <person name="McDougal R.L."/>
            <person name="Sambles C."/>
            <person name="Hansen E."/>
            <person name="Hardy G."/>
            <person name="Grant M."/>
            <person name="Ganley R.J."/>
            <person name="Williams N.M."/>
        </authorList>
    </citation>
    <scope>NUCLEOTIDE SEQUENCE</scope>
    <source>
        <strain evidence="8">NZFS 2646</strain>
        <strain evidence="7">NZFS 3630</strain>
    </source>
</reference>
<dbReference type="GO" id="GO:0005576">
    <property type="term" value="C:extracellular region"/>
    <property type="evidence" value="ECO:0007669"/>
    <property type="project" value="InterPro"/>
</dbReference>
<keyword evidence="11" id="KW-1185">Reference proteome</keyword>
<dbReference type="GO" id="GO:0030248">
    <property type="term" value="F:cellulose binding"/>
    <property type="evidence" value="ECO:0007669"/>
    <property type="project" value="InterPro"/>
</dbReference>
<evidence type="ECO:0000256" key="4">
    <source>
        <dbReference type="SAM" id="MobiDB-lite"/>
    </source>
</evidence>
<evidence type="ECO:0000313" key="10">
    <source>
        <dbReference type="EMBL" id="RLN83467.1"/>
    </source>
</evidence>
<organism evidence="9 12">
    <name type="scientific">Phytophthora kernoviae</name>
    <dbReference type="NCBI Taxonomy" id="325452"/>
    <lineage>
        <taxon>Eukaryota</taxon>
        <taxon>Sar</taxon>
        <taxon>Stramenopiles</taxon>
        <taxon>Oomycota</taxon>
        <taxon>Peronosporomycetes</taxon>
        <taxon>Peronosporales</taxon>
        <taxon>Peronosporaceae</taxon>
        <taxon>Phytophthora</taxon>
    </lineage>
</organism>
<dbReference type="AlphaFoldDB" id="A0A3R7J7R7"/>
<feature type="region of interest" description="Disordered" evidence="4">
    <location>
        <begin position="268"/>
        <end position="287"/>
    </location>
</feature>
<dbReference type="Proteomes" id="UP000785171">
    <property type="component" value="Unassembled WGS sequence"/>
</dbReference>
<dbReference type="CDD" id="cd01100">
    <property type="entry name" value="APPLE_Factor_XI_like"/>
    <property type="match status" value="2"/>
</dbReference>
<dbReference type="GO" id="GO:0006508">
    <property type="term" value="P:proteolysis"/>
    <property type="evidence" value="ECO:0007669"/>
    <property type="project" value="InterPro"/>
</dbReference>
<evidence type="ECO:0000259" key="6">
    <source>
        <dbReference type="PROSITE" id="PS50948"/>
    </source>
</evidence>
<dbReference type="EMBL" id="MAYM02001550">
    <property type="protein sequence ID" value="RLN14756.1"/>
    <property type="molecule type" value="Genomic_DNA"/>
</dbReference>
<dbReference type="EMBL" id="JPWU03000258">
    <property type="protein sequence ID" value="KAG2521208.1"/>
    <property type="molecule type" value="Genomic_DNA"/>
</dbReference>
<evidence type="ECO:0000313" key="12">
    <source>
        <dbReference type="Proteomes" id="UP000285883"/>
    </source>
</evidence>
<name>A0A3R7J7R7_9STRA</name>
<dbReference type="Gene3D" id="3.50.4.10">
    <property type="entry name" value="Hepatocyte Growth Factor"/>
    <property type="match status" value="2"/>
</dbReference>
<keyword evidence="3" id="KW-1015">Disulfide bond</keyword>
<dbReference type="InterPro" id="IPR003609">
    <property type="entry name" value="Pan_app"/>
</dbReference>
<dbReference type="Proteomes" id="UP000792063">
    <property type="component" value="Unassembled WGS sequence"/>
</dbReference>
<dbReference type="InterPro" id="IPR000177">
    <property type="entry name" value="Apple"/>
</dbReference>
<evidence type="ECO:0000313" key="8">
    <source>
        <dbReference type="EMBL" id="KAG2523740.1"/>
    </source>
</evidence>
<dbReference type="InterPro" id="IPR000254">
    <property type="entry name" value="CBD"/>
</dbReference>
<evidence type="ECO:0000256" key="5">
    <source>
        <dbReference type="SAM" id="SignalP"/>
    </source>
</evidence>
<dbReference type="Proteomes" id="UP000285624">
    <property type="component" value="Unassembled WGS sequence"/>
</dbReference>
<protein>
    <recommendedName>
        <fullName evidence="6">Apple domain-containing protein</fullName>
    </recommendedName>
</protein>
<evidence type="ECO:0000256" key="1">
    <source>
        <dbReference type="ARBA" id="ARBA00022729"/>
    </source>
</evidence>
<dbReference type="PROSITE" id="PS50948">
    <property type="entry name" value="PAN"/>
    <property type="match status" value="1"/>
</dbReference>
<dbReference type="EMBL" id="JPWV03000131">
    <property type="protein sequence ID" value="KAG2523740.1"/>
    <property type="molecule type" value="Genomic_DNA"/>
</dbReference>
<evidence type="ECO:0000256" key="2">
    <source>
        <dbReference type="ARBA" id="ARBA00022737"/>
    </source>
</evidence>
<dbReference type="PANTHER" id="PTHR33946">
    <property type="match status" value="1"/>
</dbReference>
<keyword evidence="2" id="KW-0677">Repeat</keyword>
<accession>A0A3R7J7R7</accession>
<dbReference type="GO" id="GO:0005975">
    <property type="term" value="P:carbohydrate metabolic process"/>
    <property type="evidence" value="ECO:0007669"/>
    <property type="project" value="InterPro"/>
</dbReference>
<evidence type="ECO:0000256" key="3">
    <source>
        <dbReference type="ARBA" id="ARBA00023157"/>
    </source>
</evidence>